<keyword evidence="2" id="KW-1185">Reference proteome</keyword>
<comment type="caution">
    <text evidence="1">The sequence shown here is derived from an EMBL/GenBank/DDBJ whole genome shotgun (WGS) entry which is preliminary data.</text>
</comment>
<reference evidence="1 2" key="1">
    <citation type="submission" date="2014-04" db="EMBL/GenBank/DDBJ databases">
        <title>The Genome Sequence of Thermoanaerobaculum aquaticum MP-01, The First Cultivated Group 23 Acidobacterium.</title>
        <authorList>
            <person name="Stamps B.W."/>
            <person name="Losey N.A."/>
            <person name="Lawson P.A."/>
            <person name="Stevenson B.S."/>
        </authorList>
    </citation>
    <scope>NUCLEOTIDE SEQUENCE [LARGE SCALE GENOMIC DNA]</scope>
    <source>
        <strain evidence="1 2">MP-01</strain>
    </source>
</reference>
<gene>
    <name evidence="1" type="ORF">EG19_06790</name>
</gene>
<dbReference type="AlphaFoldDB" id="A0A062XL51"/>
<organism evidence="1 2">
    <name type="scientific">Thermoanaerobaculum aquaticum</name>
    <dbReference type="NCBI Taxonomy" id="1312852"/>
    <lineage>
        <taxon>Bacteria</taxon>
        <taxon>Pseudomonadati</taxon>
        <taxon>Acidobacteriota</taxon>
        <taxon>Thermoanaerobaculia</taxon>
        <taxon>Thermoanaerobaculales</taxon>
        <taxon>Thermoanaerobaculaceae</taxon>
        <taxon>Thermoanaerobaculum</taxon>
    </lineage>
</organism>
<protein>
    <submittedName>
        <fullName evidence="1">Uncharacterized protein</fullName>
    </submittedName>
</protein>
<sequence length="396" mass="42726">MTRSPWVRLALALLALTVLALGALRSARVWAERQFEKELGSLEPAAYTRPAVKTDDNAARYFLAAVGKLRVEEEEAKLLAAWALHPEDPADGRLSALVAKNEPALRLAKQGAGLFSSFYGLDYASGFHAALPDLPQLVTLGRLLGLEARLARERGETGRMVSALSALASLAASLESEPGITVFHAGVSLERLQLAELALALEDPRLPTAKLAQLRDAFSPVALEEVFRRVVGLEEASLRQEVPEKTGLATFGAADFWRFSGAQKARKLAALGAQPCARWAADTRWEELGNHEARLLLVLAQAQGVRASRLLLQTATLCLRHHGEHGSLPASLGFFPEALRENPFTGKPLAYDASTGSLAVPDGTALWSTLRLPAPPPPFTVRLPLGAEKPARRSRE</sequence>
<dbReference type="Proteomes" id="UP000027284">
    <property type="component" value="Unassembled WGS sequence"/>
</dbReference>
<name>A0A062XL51_9BACT</name>
<evidence type="ECO:0000313" key="2">
    <source>
        <dbReference type="Proteomes" id="UP000027284"/>
    </source>
</evidence>
<dbReference type="EMBL" id="JMFG01000024">
    <property type="protein sequence ID" value="KDA53277.1"/>
    <property type="molecule type" value="Genomic_DNA"/>
</dbReference>
<evidence type="ECO:0000313" key="1">
    <source>
        <dbReference type="EMBL" id="KDA53277.1"/>
    </source>
</evidence>
<dbReference type="RefSeq" id="WP_038049974.1">
    <property type="nucleotide sequence ID" value="NZ_JMFG01000024.1"/>
</dbReference>
<accession>A0A062XL51</accession>
<proteinExistence type="predicted"/>